<comment type="similarity">
    <text evidence="1 2">Belongs to the RNase T2 family.</text>
</comment>
<comment type="caution">
    <text evidence="3">The sequence shown here is derived from an EMBL/GenBank/DDBJ whole genome shotgun (WGS) entry which is preliminary data.</text>
</comment>
<sequence length="194" mass="22317">MSHICLYFIRPTKYNGDDVFNCNTTYPFNETEIQDLMTDLQAHWPDVLDPDGTKLWAHEWNKHGTCAGILPELDGEHNYFSKTMQILESFKFDSIFQANHVEPSATKTYKADNFTEAISKSLGFVPVLQCYTTINETEQTTFIEEVEICLNKTFQVIQCPVSPLKKNNQFGLQGNCGKRDIYYPPIISPEMRIN</sequence>
<dbReference type="EMBL" id="MRZV01000448">
    <property type="protein sequence ID" value="PIK49761.1"/>
    <property type="molecule type" value="Genomic_DNA"/>
</dbReference>
<dbReference type="SUPFAM" id="SSF55895">
    <property type="entry name" value="Ribonuclease Rh-like"/>
    <property type="match status" value="1"/>
</dbReference>
<dbReference type="GO" id="GO:0033897">
    <property type="term" value="F:ribonuclease T2 activity"/>
    <property type="evidence" value="ECO:0007669"/>
    <property type="project" value="InterPro"/>
</dbReference>
<dbReference type="GO" id="GO:0003723">
    <property type="term" value="F:RNA binding"/>
    <property type="evidence" value="ECO:0007669"/>
    <property type="project" value="InterPro"/>
</dbReference>
<dbReference type="InterPro" id="IPR001568">
    <property type="entry name" value="RNase_T2-like"/>
</dbReference>
<dbReference type="PANTHER" id="PTHR11240">
    <property type="entry name" value="RIBONUCLEASE T2"/>
    <property type="match status" value="1"/>
</dbReference>
<dbReference type="Pfam" id="PF00445">
    <property type="entry name" value="Ribonuclease_T2"/>
    <property type="match status" value="1"/>
</dbReference>
<dbReference type="InterPro" id="IPR033130">
    <property type="entry name" value="RNase_T2_His_AS_2"/>
</dbReference>
<dbReference type="Gene3D" id="3.90.730.10">
    <property type="entry name" value="Ribonuclease T2-like"/>
    <property type="match status" value="1"/>
</dbReference>
<evidence type="ECO:0000313" key="3">
    <source>
        <dbReference type="EMBL" id="PIK49761.1"/>
    </source>
</evidence>
<name>A0A2G8KP29_STIJA</name>
<dbReference type="InterPro" id="IPR036430">
    <property type="entry name" value="RNase_T2-like_sf"/>
</dbReference>
<evidence type="ECO:0000256" key="1">
    <source>
        <dbReference type="ARBA" id="ARBA00007469"/>
    </source>
</evidence>
<dbReference type="OrthoDB" id="435754at2759"/>
<proteinExistence type="inferred from homology"/>
<dbReference type="PROSITE" id="PS00531">
    <property type="entry name" value="RNASE_T2_2"/>
    <property type="match status" value="1"/>
</dbReference>
<gene>
    <name evidence="3" type="ORF">BSL78_13348</name>
</gene>
<reference evidence="3 4" key="1">
    <citation type="journal article" date="2017" name="PLoS Biol.">
        <title>The sea cucumber genome provides insights into morphological evolution and visceral regeneration.</title>
        <authorList>
            <person name="Zhang X."/>
            <person name="Sun L."/>
            <person name="Yuan J."/>
            <person name="Sun Y."/>
            <person name="Gao Y."/>
            <person name="Zhang L."/>
            <person name="Li S."/>
            <person name="Dai H."/>
            <person name="Hamel J.F."/>
            <person name="Liu C."/>
            <person name="Yu Y."/>
            <person name="Liu S."/>
            <person name="Lin W."/>
            <person name="Guo K."/>
            <person name="Jin S."/>
            <person name="Xu P."/>
            <person name="Storey K.B."/>
            <person name="Huan P."/>
            <person name="Zhang T."/>
            <person name="Zhou Y."/>
            <person name="Zhang J."/>
            <person name="Lin C."/>
            <person name="Li X."/>
            <person name="Xing L."/>
            <person name="Huo D."/>
            <person name="Sun M."/>
            <person name="Wang L."/>
            <person name="Mercier A."/>
            <person name="Li F."/>
            <person name="Yang H."/>
            <person name="Xiang J."/>
        </authorList>
    </citation>
    <scope>NUCLEOTIDE SEQUENCE [LARGE SCALE GENOMIC DNA]</scope>
    <source>
        <strain evidence="3">Shaxun</strain>
        <tissue evidence="3">Muscle</tissue>
    </source>
</reference>
<dbReference type="AlphaFoldDB" id="A0A2G8KP29"/>
<protein>
    <submittedName>
        <fullName evidence="3">Ribonuclease T2</fullName>
    </submittedName>
</protein>
<accession>A0A2G8KP29</accession>
<organism evidence="3 4">
    <name type="scientific">Stichopus japonicus</name>
    <name type="common">Sea cucumber</name>
    <dbReference type="NCBI Taxonomy" id="307972"/>
    <lineage>
        <taxon>Eukaryota</taxon>
        <taxon>Metazoa</taxon>
        <taxon>Echinodermata</taxon>
        <taxon>Eleutherozoa</taxon>
        <taxon>Echinozoa</taxon>
        <taxon>Holothuroidea</taxon>
        <taxon>Aspidochirotacea</taxon>
        <taxon>Aspidochirotida</taxon>
        <taxon>Stichopodidae</taxon>
        <taxon>Apostichopus</taxon>
    </lineage>
</organism>
<keyword evidence="4" id="KW-1185">Reference proteome</keyword>
<dbReference type="GO" id="GO:0005576">
    <property type="term" value="C:extracellular region"/>
    <property type="evidence" value="ECO:0007669"/>
    <property type="project" value="TreeGrafter"/>
</dbReference>
<dbReference type="GO" id="GO:0006401">
    <property type="term" value="P:RNA catabolic process"/>
    <property type="evidence" value="ECO:0007669"/>
    <property type="project" value="TreeGrafter"/>
</dbReference>
<evidence type="ECO:0000256" key="2">
    <source>
        <dbReference type="RuleBase" id="RU004328"/>
    </source>
</evidence>
<evidence type="ECO:0000313" key="4">
    <source>
        <dbReference type="Proteomes" id="UP000230750"/>
    </source>
</evidence>
<dbReference type="Proteomes" id="UP000230750">
    <property type="component" value="Unassembled WGS sequence"/>
</dbReference>
<dbReference type="PANTHER" id="PTHR11240:SF22">
    <property type="entry name" value="RIBONUCLEASE T2"/>
    <property type="match status" value="1"/>
</dbReference>